<organism evidence="1 2">
    <name type="scientific">Nostoc flagelliforme FACHB-838</name>
    <dbReference type="NCBI Taxonomy" id="2692904"/>
    <lineage>
        <taxon>Bacteria</taxon>
        <taxon>Bacillati</taxon>
        <taxon>Cyanobacteriota</taxon>
        <taxon>Cyanophyceae</taxon>
        <taxon>Nostocales</taxon>
        <taxon>Nostocaceae</taxon>
        <taxon>Nostoc</taxon>
    </lineage>
</organism>
<dbReference type="InterPro" id="IPR025458">
    <property type="entry name" value="DUF4278"/>
</dbReference>
<dbReference type="Pfam" id="PF14105">
    <property type="entry name" value="DUF4278"/>
    <property type="match status" value="1"/>
</dbReference>
<protein>
    <submittedName>
        <fullName evidence="1">DUF4278 domain-containing protein</fullName>
    </submittedName>
</protein>
<evidence type="ECO:0000313" key="2">
    <source>
        <dbReference type="Proteomes" id="UP000623440"/>
    </source>
</evidence>
<sequence length="98" mass="11276">MKLQYRGVSYEYDSSKLESQNRRQPFKQVRGSGHAYNLIYRGLTYRIEPNTKQSEVPVQPVAYRLIYRGIAYFVNKTAQGEVSVVTQPASTSKLIRSI</sequence>
<dbReference type="EMBL" id="JACJSI010000107">
    <property type="protein sequence ID" value="MBD2533658.1"/>
    <property type="molecule type" value="Genomic_DNA"/>
</dbReference>
<dbReference type="Proteomes" id="UP000623440">
    <property type="component" value="Unassembled WGS sequence"/>
</dbReference>
<keyword evidence="2" id="KW-1185">Reference proteome</keyword>
<name>A0ABR8DWX5_9NOSO</name>
<evidence type="ECO:0000313" key="1">
    <source>
        <dbReference type="EMBL" id="MBD2533658.1"/>
    </source>
</evidence>
<dbReference type="RefSeq" id="WP_190944217.1">
    <property type="nucleotide sequence ID" value="NZ_JACJSI010000107.1"/>
</dbReference>
<proteinExistence type="predicted"/>
<reference evidence="1 2" key="1">
    <citation type="journal article" date="2020" name="ISME J.">
        <title>Comparative genomics reveals insights into cyanobacterial evolution and habitat adaptation.</title>
        <authorList>
            <person name="Chen M.Y."/>
            <person name="Teng W.K."/>
            <person name="Zhao L."/>
            <person name="Hu C.X."/>
            <person name="Zhou Y.K."/>
            <person name="Han B.P."/>
            <person name="Song L.R."/>
            <person name="Shu W.S."/>
        </authorList>
    </citation>
    <scope>NUCLEOTIDE SEQUENCE [LARGE SCALE GENOMIC DNA]</scope>
    <source>
        <strain evidence="1 2">FACHB-838</strain>
    </source>
</reference>
<gene>
    <name evidence="1" type="ORF">H6G97_30545</name>
</gene>
<accession>A0ABR8DWX5</accession>
<comment type="caution">
    <text evidence="1">The sequence shown here is derived from an EMBL/GenBank/DDBJ whole genome shotgun (WGS) entry which is preliminary data.</text>
</comment>